<feature type="compositionally biased region" description="Polar residues" evidence="1">
    <location>
        <begin position="1"/>
        <end position="16"/>
    </location>
</feature>
<keyword evidence="3" id="KW-1185">Reference proteome</keyword>
<evidence type="ECO:0000313" key="2">
    <source>
        <dbReference type="EMBL" id="KAF9521067.1"/>
    </source>
</evidence>
<feature type="compositionally biased region" description="Acidic residues" evidence="1">
    <location>
        <begin position="209"/>
        <end position="220"/>
    </location>
</feature>
<proteinExistence type="predicted"/>
<feature type="region of interest" description="Disordered" evidence="1">
    <location>
        <begin position="1"/>
        <end position="22"/>
    </location>
</feature>
<feature type="region of interest" description="Disordered" evidence="1">
    <location>
        <begin position="209"/>
        <end position="279"/>
    </location>
</feature>
<dbReference type="EMBL" id="MU128909">
    <property type="protein sequence ID" value="KAF9521067.1"/>
    <property type="molecule type" value="Genomic_DNA"/>
</dbReference>
<organism evidence="2 3">
    <name type="scientific">Hydnum rufescens UP504</name>
    <dbReference type="NCBI Taxonomy" id="1448309"/>
    <lineage>
        <taxon>Eukaryota</taxon>
        <taxon>Fungi</taxon>
        <taxon>Dikarya</taxon>
        <taxon>Basidiomycota</taxon>
        <taxon>Agaricomycotina</taxon>
        <taxon>Agaricomycetes</taxon>
        <taxon>Cantharellales</taxon>
        <taxon>Hydnaceae</taxon>
        <taxon>Hydnum</taxon>
    </lineage>
</organism>
<reference evidence="2" key="1">
    <citation type="journal article" date="2020" name="Nat. Commun.">
        <title>Large-scale genome sequencing of mycorrhizal fungi provides insights into the early evolution of symbiotic traits.</title>
        <authorList>
            <person name="Miyauchi S."/>
            <person name="Kiss E."/>
            <person name="Kuo A."/>
            <person name="Drula E."/>
            <person name="Kohler A."/>
            <person name="Sanchez-Garcia M."/>
            <person name="Morin E."/>
            <person name="Andreopoulos B."/>
            <person name="Barry K.W."/>
            <person name="Bonito G."/>
            <person name="Buee M."/>
            <person name="Carver A."/>
            <person name="Chen C."/>
            <person name="Cichocki N."/>
            <person name="Clum A."/>
            <person name="Culley D."/>
            <person name="Crous P.W."/>
            <person name="Fauchery L."/>
            <person name="Girlanda M."/>
            <person name="Hayes R.D."/>
            <person name="Keri Z."/>
            <person name="LaButti K."/>
            <person name="Lipzen A."/>
            <person name="Lombard V."/>
            <person name="Magnuson J."/>
            <person name="Maillard F."/>
            <person name="Murat C."/>
            <person name="Nolan M."/>
            <person name="Ohm R.A."/>
            <person name="Pangilinan J."/>
            <person name="Pereira M.F."/>
            <person name="Perotto S."/>
            <person name="Peter M."/>
            <person name="Pfister S."/>
            <person name="Riley R."/>
            <person name="Sitrit Y."/>
            <person name="Stielow J.B."/>
            <person name="Szollosi G."/>
            <person name="Zifcakova L."/>
            <person name="Stursova M."/>
            <person name="Spatafora J.W."/>
            <person name="Tedersoo L."/>
            <person name="Vaario L.M."/>
            <person name="Yamada A."/>
            <person name="Yan M."/>
            <person name="Wang P."/>
            <person name="Xu J."/>
            <person name="Bruns T."/>
            <person name="Baldrian P."/>
            <person name="Vilgalys R."/>
            <person name="Dunand C."/>
            <person name="Henrissat B."/>
            <person name="Grigoriev I.V."/>
            <person name="Hibbett D."/>
            <person name="Nagy L.G."/>
            <person name="Martin F.M."/>
        </authorList>
    </citation>
    <scope>NUCLEOTIDE SEQUENCE</scope>
    <source>
        <strain evidence="2">UP504</strain>
    </source>
</reference>
<evidence type="ECO:0000313" key="3">
    <source>
        <dbReference type="Proteomes" id="UP000886523"/>
    </source>
</evidence>
<protein>
    <submittedName>
        <fullName evidence="2">Uncharacterized protein</fullName>
    </submittedName>
</protein>
<gene>
    <name evidence="2" type="ORF">BS47DRAFT_1357017</name>
</gene>
<comment type="caution">
    <text evidence="2">The sequence shown here is derived from an EMBL/GenBank/DDBJ whole genome shotgun (WGS) entry which is preliminary data.</text>
</comment>
<accession>A0A9P6BC93</accession>
<dbReference type="Proteomes" id="UP000886523">
    <property type="component" value="Unassembled WGS sequence"/>
</dbReference>
<feature type="compositionally biased region" description="Basic and acidic residues" evidence="1">
    <location>
        <begin position="233"/>
        <end position="247"/>
    </location>
</feature>
<feature type="compositionally biased region" description="Low complexity" evidence="1">
    <location>
        <begin position="67"/>
        <end position="76"/>
    </location>
</feature>
<feature type="region of interest" description="Disordered" evidence="1">
    <location>
        <begin position="64"/>
        <end position="104"/>
    </location>
</feature>
<dbReference type="AlphaFoldDB" id="A0A9P6BC93"/>
<sequence>MSPPLTLSKNSASPPQLTMEPIDPARISQMSRRKLRFGSCDERRDTYNLRRLVLIQNSLVSANSCVSSPSTSRTPPQQCAKGLRPPHNARPLEGDTDDDDDDEYGFGFVFPDISSWDERTAEAEVDEADWLDAVLSDLDDDSTTTTDDCEQTSPPPPAHVHIQKPFFPHNTTLLLTSIFPPHVPLSQSNANDATPSCYSSVCDGLPYFDVDDTSDSEDSSEPSTPLSASILGSRDDIQIATTHEDNVRPGPSDIPMEDEKTVPFFPSYNKPAPPSYGSF</sequence>
<feature type="compositionally biased region" description="Acidic residues" evidence="1">
    <location>
        <begin position="94"/>
        <end position="104"/>
    </location>
</feature>
<name>A0A9P6BC93_9AGAM</name>
<feature type="compositionally biased region" description="Acidic residues" evidence="1">
    <location>
        <begin position="139"/>
        <end position="150"/>
    </location>
</feature>
<feature type="region of interest" description="Disordered" evidence="1">
    <location>
        <begin position="139"/>
        <end position="159"/>
    </location>
</feature>
<evidence type="ECO:0000256" key="1">
    <source>
        <dbReference type="SAM" id="MobiDB-lite"/>
    </source>
</evidence>